<dbReference type="AlphaFoldDB" id="A0A7D4P5Y9"/>
<dbReference type="CDD" id="cd02969">
    <property type="entry name" value="PRX_like1"/>
    <property type="match status" value="1"/>
</dbReference>
<evidence type="ECO:0000259" key="1">
    <source>
        <dbReference type="PROSITE" id="PS51352"/>
    </source>
</evidence>
<dbReference type="KEGG" id="txa:HQN79_10945"/>
<dbReference type="InterPro" id="IPR047262">
    <property type="entry name" value="PRX-like1"/>
</dbReference>
<protein>
    <submittedName>
        <fullName evidence="2">Thioredoxin family protein</fullName>
    </submittedName>
</protein>
<dbReference type="Gene3D" id="3.40.30.10">
    <property type="entry name" value="Glutaredoxin"/>
    <property type="match status" value="1"/>
</dbReference>
<dbReference type="InterPro" id="IPR036249">
    <property type="entry name" value="Thioredoxin-like_sf"/>
</dbReference>
<dbReference type="Pfam" id="PF00578">
    <property type="entry name" value="AhpC-TSA"/>
    <property type="match status" value="1"/>
</dbReference>
<reference evidence="2 3" key="1">
    <citation type="submission" date="2020-05" db="EMBL/GenBank/DDBJ databases">
        <title>Thiomicrorhabdus sediminis sp.nov. and Thiomicrorhabdus xiamenensis sp.nov., novel sulfur-oxidizing bacteria isolated from coastal sediment.</title>
        <authorList>
            <person name="Liu X."/>
        </authorList>
    </citation>
    <scope>NUCLEOTIDE SEQUENCE [LARGE SCALE GENOMIC DNA]</scope>
    <source>
        <strain evidence="2 3">G2</strain>
    </source>
</reference>
<dbReference type="EMBL" id="CP054020">
    <property type="protein sequence ID" value="QKI90055.1"/>
    <property type="molecule type" value="Genomic_DNA"/>
</dbReference>
<dbReference type="RefSeq" id="WP_173286464.1">
    <property type="nucleotide sequence ID" value="NZ_CP054020.1"/>
</dbReference>
<name>A0A7D4P5Y9_9GAMM</name>
<dbReference type="GO" id="GO:0016491">
    <property type="term" value="F:oxidoreductase activity"/>
    <property type="evidence" value="ECO:0007669"/>
    <property type="project" value="InterPro"/>
</dbReference>
<proteinExistence type="predicted"/>
<feature type="domain" description="Thioredoxin" evidence="1">
    <location>
        <begin position="9"/>
        <end position="165"/>
    </location>
</feature>
<evidence type="ECO:0000313" key="2">
    <source>
        <dbReference type="EMBL" id="QKI90055.1"/>
    </source>
</evidence>
<keyword evidence="3" id="KW-1185">Reference proteome</keyword>
<dbReference type="PROSITE" id="PS51352">
    <property type="entry name" value="THIOREDOXIN_2"/>
    <property type="match status" value="1"/>
</dbReference>
<dbReference type="Proteomes" id="UP000504724">
    <property type="component" value="Chromosome"/>
</dbReference>
<dbReference type="PANTHER" id="PTHR43640">
    <property type="entry name" value="OS07G0260300 PROTEIN"/>
    <property type="match status" value="1"/>
</dbReference>
<dbReference type="PANTHER" id="PTHR43640:SF1">
    <property type="entry name" value="THIOREDOXIN-DEPENDENT PEROXIREDOXIN"/>
    <property type="match status" value="1"/>
</dbReference>
<sequence length="188" mass="21281">MVSLTTPVCDFDQPAIDFNLSDVDGQVWTLEKAKGENGLLVVFMCNHCPYIKAILPRLVEDARILKEDFGVNTIAIMSNDQTLYEEDSDENMKRVSEEMNFSFPYVMDKSQGVAKDYGAVCTPDFFGYNKYLKLQYRGRFDASRKDAAPEGSRRDLFQAMKEVAETGKGPLEQVPSMGCSIKWKDENN</sequence>
<dbReference type="GO" id="GO:0016209">
    <property type="term" value="F:antioxidant activity"/>
    <property type="evidence" value="ECO:0007669"/>
    <property type="project" value="InterPro"/>
</dbReference>
<dbReference type="InterPro" id="IPR000866">
    <property type="entry name" value="AhpC/TSA"/>
</dbReference>
<accession>A0A7D4P5Y9</accession>
<evidence type="ECO:0000313" key="3">
    <source>
        <dbReference type="Proteomes" id="UP000504724"/>
    </source>
</evidence>
<organism evidence="2 3">
    <name type="scientific">Thiomicrorhabdus xiamenensis</name>
    <dbReference type="NCBI Taxonomy" id="2739063"/>
    <lineage>
        <taxon>Bacteria</taxon>
        <taxon>Pseudomonadati</taxon>
        <taxon>Pseudomonadota</taxon>
        <taxon>Gammaproteobacteria</taxon>
        <taxon>Thiotrichales</taxon>
        <taxon>Piscirickettsiaceae</taxon>
        <taxon>Thiomicrorhabdus</taxon>
    </lineage>
</organism>
<dbReference type="InterPro" id="IPR013766">
    <property type="entry name" value="Thioredoxin_domain"/>
</dbReference>
<dbReference type="SUPFAM" id="SSF52833">
    <property type="entry name" value="Thioredoxin-like"/>
    <property type="match status" value="1"/>
</dbReference>
<gene>
    <name evidence="2" type="ORF">HQN79_10945</name>
</gene>